<dbReference type="InterPro" id="IPR000926">
    <property type="entry name" value="RibA"/>
</dbReference>
<feature type="binding site" evidence="18">
    <location>
        <position position="356"/>
    </location>
    <ligand>
        <name>GTP</name>
        <dbReference type="ChEBI" id="CHEBI:37565"/>
    </ligand>
</feature>
<evidence type="ECO:0000256" key="17">
    <source>
        <dbReference type="ARBA" id="ARBA00049295"/>
    </source>
</evidence>
<feature type="binding site" evidence="18">
    <location>
        <position position="142"/>
    </location>
    <ligand>
        <name>Mg(2+)</name>
        <dbReference type="ChEBI" id="CHEBI:18420"/>
        <label>2</label>
    </ligand>
</feature>
<feature type="binding site" evidence="18">
    <location>
        <position position="262"/>
    </location>
    <ligand>
        <name>Zn(2+)</name>
        <dbReference type="ChEBI" id="CHEBI:29105"/>
        <note>catalytic</note>
    </ligand>
</feature>
<dbReference type="GO" id="GO:0003935">
    <property type="term" value="F:GTP cyclohydrolase II activity"/>
    <property type="evidence" value="ECO:0007669"/>
    <property type="project" value="UniProtKB-UniRule"/>
</dbReference>
<feature type="binding site" evidence="18">
    <location>
        <begin position="299"/>
        <end position="301"/>
    </location>
    <ligand>
        <name>GTP</name>
        <dbReference type="ChEBI" id="CHEBI:37565"/>
    </ligand>
</feature>
<feature type="region of interest" description="DHBP synthase" evidence="18">
    <location>
        <begin position="1"/>
        <end position="200"/>
    </location>
</feature>
<feature type="domain" description="GTP cyclohydrolase II" evidence="19">
    <location>
        <begin position="217"/>
        <end position="376"/>
    </location>
</feature>
<comment type="similarity">
    <text evidence="6 18">In the N-terminal section; belongs to the DHBP synthase family.</text>
</comment>
<keyword evidence="9 18" id="KW-0547">Nucleotide-binding</keyword>
<dbReference type="HAMAP" id="MF_00180">
    <property type="entry name" value="RibB"/>
    <property type="match status" value="1"/>
</dbReference>
<dbReference type="HAMAP" id="MF_01283">
    <property type="entry name" value="RibBA"/>
    <property type="match status" value="1"/>
</dbReference>
<dbReference type="Pfam" id="PF00925">
    <property type="entry name" value="GTP_cyclohydro2"/>
    <property type="match status" value="1"/>
</dbReference>
<comment type="catalytic activity">
    <reaction evidence="1 18">
        <text>D-ribulose 5-phosphate = (2S)-2-hydroxy-3-oxobutyl phosphate + formate + H(+)</text>
        <dbReference type="Rhea" id="RHEA:18457"/>
        <dbReference type="ChEBI" id="CHEBI:15378"/>
        <dbReference type="ChEBI" id="CHEBI:15740"/>
        <dbReference type="ChEBI" id="CHEBI:58121"/>
        <dbReference type="ChEBI" id="CHEBI:58830"/>
        <dbReference type="EC" id="4.1.99.12"/>
    </reaction>
</comment>
<name>G5JJD2_9STAP</name>
<feature type="binding site" evidence="18">
    <location>
        <position position="273"/>
    </location>
    <ligand>
        <name>Zn(2+)</name>
        <dbReference type="ChEBI" id="CHEBI:29105"/>
        <note>catalytic</note>
    </ligand>
</feature>
<sequence length="401" mass="45012">MHFDNIESALEALKNGQSIIVVDDEDRENEGDLVAVTEWMNDDTINFMAKEARGLICAPISKEIAQRLELHQMVSDNSDIYGTKFTVSIDHKETTTGISANERTLTAKKLIDPSTVASDFNRPGHLFPLVAEDEGVLVRTGHTEAAIDLAKLTNAQPAGVICEIMNDDGTMAKGQQLQNFKEKHQLKMITIASLIAYRQQHQQHMINQSNIDIQMKAKVKMPTDFGTFDMYGFTTSTSNEEIVVLAKGGIRSVENVRLHSSCLTGDIFHSQRCDCGAQLEASMQYIEEHGGMIIYLPQEGRGIGLINKLRAYELIEQGYDTVTANLALGFDEDLRDYYIAAQILKYFKVAHINLLSNNPSKFEGLQHYGIDIKQRIEVIVPETEHNHHYMETKKLKMGHLI</sequence>
<feature type="site" description="Essential for DHBP synthase activity" evidence="18">
    <location>
        <position position="125"/>
    </location>
</feature>
<dbReference type="GO" id="GO:0005525">
    <property type="term" value="F:GTP binding"/>
    <property type="evidence" value="ECO:0007669"/>
    <property type="project" value="UniProtKB-KW"/>
</dbReference>
<comment type="caution">
    <text evidence="20">The sequence shown here is derived from an EMBL/GenBank/DDBJ whole genome shotgun (WGS) entry which is preliminary data.</text>
</comment>
<keyword evidence="10 18" id="KW-0378">Hydrolase</keyword>
<evidence type="ECO:0000256" key="4">
    <source>
        <dbReference type="ARBA" id="ARBA00004853"/>
    </source>
</evidence>
<keyword evidence="11 18" id="KW-0862">Zinc</keyword>
<evidence type="ECO:0000256" key="14">
    <source>
        <dbReference type="ARBA" id="ARBA00023211"/>
    </source>
</evidence>
<gene>
    <name evidence="18" type="primary">ribBA</name>
    <name evidence="20" type="ORF">SS7213T_07927</name>
</gene>
<evidence type="ECO:0000313" key="21">
    <source>
        <dbReference type="Proteomes" id="UP000005413"/>
    </source>
</evidence>
<dbReference type="InterPro" id="IPR017945">
    <property type="entry name" value="DHBP_synth_RibB-like_a/b_dom"/>
</dbReference>
<dbReference type="PANTHER" id="PTHR21327:SF18">
    <property type="entry name" value="3,4-DIHYDROXY-2-BUTANONE 4-PHOSPHATE SYNTHASE"/>
    <property type="match status" value="1"/>
</dbReference>
<dbReference type="CDD" id="cd00641">
    <property type="entry name" value="GTP_cyclohydro2"/>
    <property type="match status" value="1"/>
</dbReference>
<evidence type="ECO:0000256" key="13">
    <source>
        <dbReference type="ARBA" id="ARBA00023134"/>
    </source>
</evidence>
<feature type="active site" description="Nucleophile; for GTP cyclohydrolase activity" evidence="18">
    <location>
        <position position="335"/>
    </location>
</feature>
<dbReference type="Gene3D" id="3.40.50.10990">
    <property type="entry name" value="GTP cyclohydrolase II"/>
    <property type="match status" value="1"/>
</dbReference>
<dbReference type="EMBL" id="AEUN01000439">
    <property type="protein sequence ID" value="EHJ07701.1"/>
    <property type="molecule type" value="Genomic_DNA"/>
</dbReference>
<evidence type="ECO:0000256" key="15">
    <source>
        <dbReference type="ARBA" id="ARBA00023239"/>
    </source>
</evidence>
<comment type="cofactor">
    <cofactor evidence="18">
        <name>Zn(2+)</name>
        <dbReference type="ChEBI" id="CHEBI:29105"/>
    </cofactor>
    <text evidence="18">Binds 1 zinc ion per subunit.</text>
</comment>
<keyword evidence="12 18" id="KW-0460">Magnesium</keyword>
<comment type="cofactor">
    <cofactor evidence="18">
        <name>Mg(2+)</name>
        <dbReference type="ChEBI" id="CHEBI:18420"/>
    </cofactor>
    <cofactor evidence="18">
        <name>Mn(2+)</name>
        <dbReference type="ChEBI" id="CHEBI:29035"/>
    </cofactor>
    <text evidence="18">Binds 2 divalent metal cations per subunit. Magnesium or manganese.</text>
</comment>
<dbReference type="GO" id="GO:0030145">
    <property type="term" value="F:manganese ion binding"/>
    <property type="evidence" value="ECO:0007669"/>
    <property type="project" value="UniProtKB-UniRule"/>
</dbReference>
<feature type="binding site" evidence="18">
    <location>
        <position position="321"/>
    </location>
    <ligand>
        <name>GTP</name>
        <dbReference type="ChEBI" id="CHEBI:37565"/>
    </ligand>
</feature>
<dbReference type="NCBIfam" id="TIGR00505">
    <property type="entry name" value="ribA"/>
    <property type="match status" value="1"/>
</dbReference>
<dbReference type="InterPro" id="IPR016299">
    <property type="entry name" value="Riboflavin_synth_RibBA"/>
</dbReference>
<comment type="function">
    <text evidence="3 18">Catalyzes the conversion of D-ribulose 5-phosphate to formate and 3,4-dihydroxy-2-butanone 4-phosphate.</text>
</comment>
<feature type="binding site" evidence="18">
    <location>
        <begin position="139"/>
        <end position="143"/>
    </location>
    <ligand>
        <name>D-ribulose 5-phosphate</name>
        <dbReference type="ChEBI" id="CHEBI:58121"/>
    </ligand>
</feature>
<organism evidence="20 21">
    <name type="scientific">Staphylococcus simiae CCM 7213 = CCUG 51256</name>
    <dbReference type="NCBI Taxonomy" id="911238"/>
    <lineage>
        <taxon>Bacteria</taxon>
        <taxon>Bacillati</taxon>
        <taxon>Bacillota</taxon>
        <taxon>Bacilli</taxon>
        <taxon>Bacillales</taxon>
        <taxon>Staphylococcaceae</taxon>
        <taxon>Staphylococcus</taxon>
    </lineage>
</organism>
<dbReference type="PIRSF" id="PIRSF001259">
    <property type="entry name" value="RibA"/>
    <property type="match status" value="1"/>
</dbReference>
<dbReference type="InterPro" id="IPR032677">
    <property type="entry name" value="GTP_cyclohydro_II"/>
</dbReference>
<feature type="binding site" evidence="18">
    <location>
        <position position="278"/>
    </location>
    <ligand>
        <name>GTP</name>
        <dbReference type="ChEBI" id="CHEBI:37565"/>
    </ligand>
</feature>
<evidence type="ECO:0000256" key="1">
    <source>
        <dbReference type="ARBA" id="ARBA00000141"/>
    </source>
</evidence>
<evidence type="ECO:0000256" key="16">
    <source>
        <dbReference type="ARBA" id="ARBA00023268"/>
    </source>
</evidence>
<dbReference type="GO" id="GO:0009231">
    <property type="term" value="P:riboflavin biosynthetic process"/>
    <property type="evidence" value="ECO:0007669"/>
    <property type="project" value="UniProtKB-UniRule"/>
</dbReference>
<dbReference type="InterPro" id="IPR036144">
    <property type="entry name" value="RibA-like_sf"/>
</dbReference>
<feature type="binding site" evidence="18">
    <location>
        <position position="163"/>
    </location>
    <ligand>
        <name>D-ribulose 5-phosphate</name>
        <dbReference type="ChEBI" id="CHEBI:58121"/>
    </ligand>
</feature>
<comment type="cofactor">
    <cofactor evidence="2">
        <name>Mn(2+)</name>
        <dbReference type="ChEBI" id="CHEBI:29035"/>
    </cofactor>
</comment>
<dbReference type="PANTHER" id="PTHR21327">
    <property type="entry name" value="GTP CYCLOHYDROLASE II-RELATED"/>
    <property type="match status" value="1"/>
</dbReference>
<evidence type="ECO:0000256" key="5">
    <source>
        <dbReference type="ARBA" id="ARBA00004904"/>
    </source>
</evidence>
<reference evidence="20 21" key="1">
    <citation type="journal article" date="2012" name="BMC Genomics">
        <title>Comparative genomic analysis of the genus Staphylococcus including Staphylococcus aureus and its newly described sister species Staphylococcus simiae.</title>
        <authorList>
            <person name="Suzuki H."/>
            <person name="Lefebure T."/>
            <person name="Pavinski Bitar P."/>
            <person name="Stanhope M.J."/>
        </authorList>
    </citation>
    <scope>NUCLEOTIDE SEQUENCE [LARGE SCALE GENOMIC DNA]</scope>
    <source>
        <strain evidence="20 21">CCM 7213</strain>
    </source>
</reference>
<dbReference type="EC" id="4.1.99.12" evidence="18"/>
<dbReference type="GO" id="GO:0008270">
    <property type="term" value="F:zinc ion binding"/>
    <property type="evidence" value="ECO:0007669"/>
    <property type="project" value="UniProtKB-UniRule"/>
</dbReference>
<keyword evidence="16 18" id="KW-0511">Multifunctional enzyme</keyword>
<feature type="binding site" evidence="18">
    <location>
        <position position="28"/>
    </location>
    <ligand>
        <name>Mg(2+)</name>
        <dbReference type="ChEBI" id="CHEBI:18420"/>
        <label>1</label>
    </ligand>
</feature>
<dbReference type="SUPFAM" id="SSF142695">
    <property type="entry name" value="RibA-like"/>
    <property type="match status" value="1"/>
</dbReference>
<evidence type="ECO:0000256" key="12">
    <source>
        <dbReference type="ARBA" id="ARBA00022842"/>
    </source>
</evidence>
<feature type="active site" description="Proton acceptor; for GTP cyclohydrolase activity" evidence="18">
    <location>
        <position position="333"/>
    </location>
</feature>
<dbReference type="EC" id="3.5.4.25" evidence="18"/>
<keyword evidence="13 18" id="KW-0342">GTP-binding</keyword>
<evidence type="ECO:0000256" key="18">
    <source>
        <dbReference type="HAMAP-Rule" id="MF_01283"/>
    </source>
</evidence>
<dbReference type="Pfam" id="PF00926">
    <property type="entry name" value="DHBP_synthase"/>
    <property type="match status" value="1"/>
</dbReference>
<evidence type="ECO:0000313" key="20">
    <source>
        <dbReference type="EMBL" id="EHJ07701.1"/>
    </source>
</evidence>
<dbReference type="FunFam" id="3.90.870.10:FF:000001">
    <property type="entry name" value="Riboflavin biosynthesis protein RibBA"/>
    <property type="match status" value="1"/>
</dbReference>
<comment type="pathway">
    <text evidence="5 18">Cofactor biosynthesis; riboflavin biosynthesis; 2-hydroxy-3-oxobutyl phosphate from D-ribulose 5-phosphate: step 1/1.</text>
</comment>
<keyword evidence="15 18" id="KW-0456">Lyase</keyword>
<evidence type="ECO:0000256" key="7">
    <source>
        <dbReference type="ARBA" id="ARBA00022619"/>
    </source>
</evidence>
<feature type="binding site" evidence="18">
    <location>
        <position position="32"/>
    </location>
    <ligand>
        <name>D-ribulose 5-phosphate</name>
        <dbReference type="ChEBI" id="CHEBI:58121"/>
    </ligand>
</feature>
<dbReference type="HAMAP" id="MF_00179">
    <property type="entry name" value="RibA"/>
    <property type="match status" value="1"/>
</dbReference>
<dbReference type="UniPathway" id="UPA00275">
    <property type="reaction ID" value="UER00399"/>
</dbReference>
<evidence type="ECO:0000259" key="19">
    <source>
        <dbReference type="Pfam" id="PF00925"/>
    </source>
</evidence>
<dbReference type="RefSeq" id="WP_002464287.1">
    <property type="nucleotide sequence ID" value="NZ_AEUN01000439.1"/>
</dbReference>
<evidence type="ECO:0000256" key="11">
    <source>
        <dbReference type="ARBA" id="ARBA00022833"/>
    </source>
</evidence>
<evidence type="ECO:0000256" key="2">
    <source>
        <dbReference type="ARBA" id="ARBA00001936"/>
    </source>
</evidence>
<dbReference type="AlphaFoldDB" id="G5JJD2"/>
<comment type="catalytic activity">
    <reaction evidence="17 18">
        <text>GTP + 4 H2O = 2,5-diamino-6-hydroxy-4-(5-phosphoribosylamino)-pyrimidine + formate + 2 phosphate + 3 H(+)</text>
        <dbReference type="Rhea" id="RHEA:23704"/>
        <dbReference type="ChEBI" id="CHEBI:15377"/>
        <dbReference type="ChEBI" id="CHEBI:15378"/>
        <dbReference type="ChEBI" id="CHEBI:15740"/>
        <dbReference type="ChEBI" id="CHEBI:37565"/>
        <dbReference type="ChEBI" id="CHEBI:43474"/>
        <dbReference type="ChEBI" id="CHEBI:58614"/>
        <dbReference type="EC" id="3.5.4.25"/>
    </reaction>
</comment>
<evidence type="ECO:0000256" key="3">
    <source>
        <dbReference type="ARBA" id="ARBA00002284"/>
    </source>
</evidence>
<dbReference type="Gene3D" id="3.90.870.10">
    <property type="entry name" value="DHBP synthase"/>
    <property type="match status" value="1"/>
</dbReference>
<feature type="binding site" evidence="18">
    <location>
        <position position="275"/>
    </location>
    <ligand>
        <name>Zn(2+)</name>
        <dbReference type="ChEBI" id="CHEBI:29105"/>
        <note>catalytic</note>
    </ligand>
</feature>
<keyword evidence="7 18" id="KW-0686">Riboflavin biosynthesis</keyword>
<comment type="similarity">
    <text evidence="18">In the C-terminal section; belongs to the GTP cyclohydrolase II family.</text>
</comment>
<evidence type="ECO:0000256" key="6">
    <source>
        <dbReference type="ARBA" id="ARBA00005520"/>
    </source>
</evidence>
<keyword evidence="8 18" id="KW-0479">Metal-binding</keyword>
<keyword evidence="21" id="KW-1185">Reference proteome</keyword>
<feature type="site" description="Essential for DHBP synthase activity" evidence="18">
    <location>
        <position position="163"/>
    </location>
</feature>
<proteinExistence type="inferred from homology"/>
<feature type="binding site" evidence="18">
    <location>
        <begin position="27"/>
        <end position="28"/>
    </location>
    <ligand>
        <name>D-ribulose 5-phosphate</name>
        <dbReference type="ChEBI" id="CHEBI:58121"/>
    </ligand>
</feature>
<feature type="binding site" evidence="18">
    <location>
        <position position="361"/>
    </location>
    <ligand>
        <name>GTP</name>
        <dbReference type="ChEBI" id="CHEBI:37565"/>
    </ligand>
</feature>
<accession>G5JJD2</accession>
<keyword evidence="14 18" id="KW-0464">Manganese</keyword>
<dbReference type="GO" id="GO:0008686">
    <property type="term" value="F:3,4-dihydroxy-2-butanone-4-phosphate synthase activity"/>
    <property type="evidence" value="ECO:0007669"/>
    <property type="project" value="UniProtKB-UniRule"/>
</dbReference>
<feature type="region of interest" description="GTP cyclohydrolase II" evidence="18">
    <location>
        <begin position="201"/>
        <end position="401"/>
    </location>
</feature>
<dbReference type="InterPro" id="IPR000422">
    <property type="entry name" value="DHBP_synthase_RibB"/>
</dbReference>
<evidence type="ECO:0000256" key="8">
    <source>
        <dbReference type="ARBA" id="ARBA00022723"/>
    </source>
</evidence>
<dbReference type="PATRIC" id="fig|911238.3.peg.1373"/>
<comment type="function">
    <text evidence="18">Catalyzes the conversion of GTP to 2,5-diamino-6-ribosylamino-4(3H)-pyrimidinone 5'-phosphate (DARP), formate and pyrophosphate.</text>
</comment>
<evidence type="ECO:0000256" key="9">
    <source>
        <dbReference type="ARBA" id="ARBA00022741"/>
    </source>
</evidence>
<dbReference type="SUPFAM" id="SSF55821">
    <property type="entry name" value="YrdC/RibB"/>
    <property type="match status" value="1"/>
</dbReference>
<dbReference type="GO" id="GO:0000287">
    <property type="term" value="F:magnesium ion binding"/>
    <property type="evidence" value="ECO:0007669"/>
    <property type="project" value="UniProtKB-UniRule"/>
</dbReference>
<dbReference type="NCBIfam" id="TIGR00506">
    <property type="entry name" value="ribB"/>
    <property type="match status" value="1"/>
</dbReference>
<dbReference type="FunFam" id="3.40.50.10990:FF:000002">
    <property type="entry name" value="GTP cyclohydrolase-2"/>
    <property type="match status" value="1"/>
</dbReference>
<protein>
    <recommendedName>
        <fullName evidence="18">Riboflavin biosynthesis protein RibBA</fullName>
    </recommendedName>
    <domain>
        <recommendedName>
            <fullName evidence="18">3,4-dihydroxy-2-butanone 4-phosphate synthase</fullName>
            <shortName evidence="18">DHBP synthase</shortName>
            <ecNumber evidence="18">4.1.99.12</ecNumber>
        </recommendedName>
    </domain>
    <domain>
        <recommendedName>
            <fullName evidence="18">GTP cyclohydrolase-2</fullName>
            <ecNumber evidence="18">3.5.4.25</ecNumber>
        </recommendedName>
        <alternativeName>
            <fullName evidence="18">GTP cyclohydrolase II</fullName>
        </alternativeName>
    </domain>
</protein>
<feature type="binding site" evidence="18">
    <location>
        <begin position="257"/>
        <end position="261"/>
    </location>
    <ligand>
        <name>GTP</name>
        <dbReference type="ChEBI" id="CHEBI:37565"/>
    </ligand>
</feature>
<comment type="pathway">
    <text evidence="4 18">Cofactor biosynthesis; riboflavin biosynthesis; 5-amino-6-(D-ribitylamino)uracil from GTP: step 1/4.</text>
</comment>
<dbReference type="NCBIfam" id="NF001591">
    <property type="entry name" value="PRK00393.1"/>
    <property type="match status" value="1"/>
</dbReference>
<dbReference type="GO" id="GO:0005829">
    <property type="term" value="C:cytosol"/>
    <property type="evidence" value="ECO:0007669"/>
    <property type="project" value="TreeGrafter"/>
</dbReference>
<feature type="binding site" evidence="18">
    <location>
        <position position="28"/>
    </location>
    <ligand>
        <name>Mg(2+)</name>
        <dbReference type="ChEBI" id="CHEBI:18420"/>
        <label>2</label>
    </ligand>
</feature>
<evidence type="ECO:0000256" key="10">
    <source>
        <dbReference type="ARBA" id="ARBA00022801"/>
    </source>
</evidence>
<dbReference type="Proteomes" id="UP000005413">
    <property type="component" value="Unassembled WGS sequence"/>
</dbReference>
<dbReference type="OrthoDB" id="9793111at2"/>